<organism evidence="5 6">
    <name type="scientific">Ditylenchus destructor</name>
    <dbReference type="NCBI Taxonomy" id="166010"/>
    <lineage>
        <taxon>Eukaryota</taxon>
        <taxon>Metazoa</taxon>
        <taxon>Ecdysozoa</taxon>
        <taxon>Nematoda</taxon>
        <taxon>Chromadorea</taxon>
        <taxon>Rhabditida</taxon>
        <taxon>Tylenchina</taxon>
        <taxon>Tylenchomorpha</taxon>
        <taxon>Sphaerularioidea</taxon>
        <taxon>Anguinidae</taxon>
        <taxon>Anguininae</taxon>
        <taxon>Ditylenchus</taxon>
    </lineage>
</organism>
<dbReference type="InterPro" id="IPR052774">
    <property type="entry name" value="Celegans_DevNeuronal_Protein"/>
</dbReference>
<gene>
    <name evidence="5" type="ORF">DdX_10176</name>
</gene>
<proteinExistence type="predicted"/>
<dbReference type="Proteomes" id="UP001201812">
    <property type="component" value="Unassembled WGS sequence"/>
</dbReference>
<dbReference type="Gene3D" id="3.50.4.10">
    <property type="entry name" value="Hepatocyte Growth Factor"/>
    <property type="match status" value="1"/>
</dbReference>
<keyword evidence="2" id="KW-0812">Transmembrane</keyword>
<comment type="caution">
    <text evidence="5">The sequence shown here is derived from an EMBL/GenBank/DDBJ whole genome shotgun (WGS) entry which is preliminary data.</text>
</comment>
<dbReference type="SMART" id="SM00241">
    <property type="entry name" value="ZP"/>
    <property type="match status" value="1"/>
</dbReference>
<dbReference type="Pfam" id="PF00024">
    <property type="entry name" value="PAN_1"/>
    <property type="match status" value="2"/>
</dbReference>
<keyword evidence="6" id="KW-1185">Reference proteome</keyword>
<reference evidence="5" key="1">
    <citation type="submission" date="2022-01" db="EMBL/GenBank/DDBJ databases">
        <title>Genome Sequence Resource for Two Populations of Ditylenchus destructor, the Migratory Endoparasitic Phytonematode.</title>
        <authorList>
            <person name="Zhang H."/>
            <person name="Lin R."/>
            <person name="Xie B."/>
        </authorList>
    </citation>
    <scope>NUCLEOTIDE SEQUENCE</scope>
    <source>
        <strain evidence="5">BazhouSP</strain>
    </source>
</reference>
<evidence type="ECO:0000259" key="4">
    <source>
        <dbReference type="PROSITE" id="PS51034"/>
    </source>
</evidence>
<feature type="domain" description="Apple" evidence="3">
    <location>
        <begin position="242"/>
        <end position="330"/>
    </location>
</feature>
<keyword evidence="2" id="KW-0472">Membrane</keyword>
<dbReference type="GO" id="GO:0009653">
    <property type="term" value="P:anatomical structure morphogenesis"/>
    <property type="evidence" value="ECO:0007669"/>
    <property type="project" value="TreeGrafter"/>
</dbReference>
<feature type="domain" description="ZP" evidence="4">
    <location>
        <begin position="339"/>
        <end position="619"/>
    </location>
</feature>
<evidence type="ECO:0000313" key="5">
    <source>
        <dbReference type="EMBL" id="KAI1711302.1"/>
    </source>
</evidence>
<dbReference type="PROSITE" id="PS50948">
    <property type="entry name" value="PAN"/>
    <property type="match status" value="3"/>
</dbReference>
<dbReference type="InterPro" id="IPR003609">
    <property type="entry name" value="Pan_app"/>
</dbReference>
<protein>
    <submittedName>
        <fullName evidence="5">PAN domain-containing protein</fullName>
    </submittedName>
</protein>
<dbReference type="SMART" id="SM00473">
    <property type="entry name" value="PAN_AP"/>
    <property type="match status" value="3"/>
</dbReference>
<feature type="transmembrane region" description="Helical" evidence="2">
    <location>
        <begin position="716"/>
        <end position="740"/>
    </location>
</feature>
<keyword evidence="2" id="KW-1133">Transmembrane helix</keyword>
<feature type="domain" description="Apple" evidence="3">
    <location>
        <begin position="146"/>
        <end position="232"/>
    </location>
</feature>
<dbReference type="AlphaFoldDB" id="A0AAD4N0D3"/>
<dbReference type="PANTHER" id="PTHR47327">
    <property type="entry name" value="FI18240P1-RELATED"/>
    <property type="match status" value="1"/>
</dbReference>
<feature type="domain" description="Apple" evidence="3">
    <location>
        <begin position="49"/>
        <end position="131"/>
    </location>
</feature>
<dbReference type="SUPFAM" id="SSF57414">
    <property type="entry name" value="Hairpin loop containing domain-like"/>
    <property type="match status" value="2"/>
</dbReference>
<evidence type="ECO:0000256" key="1">
    <source>
        <dbReference type="SAM" id="MobiDB-lite"/>
    </source>
</evidence>
<dbReference type="InterPro" id="IPR001507">
    <property type="entry name" value="ZP_dom"/>
</dbReference>
<dbReference type="PROSITE" id="PS51034">
    <property type="entry name" value="ZP_2"/>
    <property type="match status" value="1"/>
</dbReference>
<evidence type="ECO:0000313" key="6">
    <source>
        <dbReference type="Proteomes" id="UP001201812"/>
    </source>
</evidence>
<dbReference type="PANTHER" id="PTHR47327:SF17">
    <property type="entry name" value="CUTICLIN-LIKE"/>
    <property type="match status" value="1"/>
</dbReference>
<evidence type="ECO:0000256" key="2">
    <source>
        <dbReference type="SAM" id="Phobius"/>
    </source>
</evidence>
<dbReference type="EMBL" id="JAKKPZ010000022">
    <property type="protein sequence ID" value="KAI1711302.1"/>
    <property type="molecule type" value="Genomic_DNA"/>
</dbReference>
<sequence length="783" mass="88612">MEQLERTFLVVFWKKSKAMIRSDILRYSLLIAFLLDTFFVALSSSSEECRNPSFYVEEKSVVEGITLESWSTAVLDECVRRCKNNPLCGGANFLLGLEGEPLCLLMDTSKSGMASSTPTANAVMYAARTYCNSEDRSDGKPESPSCVNDPSWNFRKFRHHNVKNRSFILESKEGLKLGQCLTLCLKRDGCASAIYSKKKKECRLSRVSPQNINTFRQYFKRDDDFDVFESNCAKAPYDSTQCNFLRVNHAGFVDKFDARLDNIPNKSHCEEKCLDAMRFTSSSKPYLSSVCRSYVYDTQDKRCYLSHSSPRAFGKNVLENMDERLVTGDLDNCMQFKLDCKPRSLTLTAKSMKLFRGSVRVKRNKATICEKKVNESYAFETEFNFAECSLDKKAHPSTSYSGVLMVKEGSTDLITVHDKMIHVNCRLHQQVGQLDKGFGQLLNVRFHVQQDNSSNLNLNDIPTPGALHSTTFATLTTTGQSSTAAPQPKFRLEVVDKSGKLANTVDVNDSGYLQITYDRGSDSTAQGSGISDKFFRVSELYAESSGNPSKKTRVELIDEEGCISNPTIVQSLERISPTQLRIGIRFGGFADQAKVTYQALVKPCVYTCYSECNRNYFVGLSEQDFQNDNQNTEKTRSVRAIGGTEASRNVELTEDLYHLRSRETVLRKTEMAPEKGFGSSKIEWLSKGGERVRDLKVIQEPVPADYWRCLSDGNCLFTIVLMAIQLILFLIGLTFVYMYIKYWLRHYRLSRTYTPTLNKVQTEAEMSDESASREVQSNARPKE</sequence>
<accession>A0AAD4N0D3</accession>
<feature type="compositionally biased region" description="Polar residues" evidence="1">
    <location>
        <begin position="773"/>
        <end position="783"/>
    </location>
</feature>
<name>A0AAD4N0D3_9BILA</name>
<evidence type="ECO:0000259" key="3">
    <source>
        <dbReference type="PROSITE" id="PS50948"/>
    </source>
</evidence>
<feature type="region of interest" description="Disordered" evidence="1">
    <location>
        <begin position="763"/>
        <end position="783"/>
    </location>
</feature>